<evidence type="ECO:0000313" key="3">
    <source>
        <dbReference type="Proteomes" id="UP000837857"/>
    </source>
</evidence>
<dbReference type="EMBL" id="OW152842">
    <property type="protein sequence ID" value="CAH2065005.1"/>
    <property type="molecule type" value="Genomic_DNA"/>
</dbReference>
<gene>
    <name evidence="2" type="ORF">IPOD504_LOCUS12996</name>
</gene>
<feature type="non-terminal residue" evidence="2">
    <location>
        <position position="191"/>
    </location>
</feature>
<sequence>MKPSGISQKRIPAEGERLLGVGGDATKSRAAIDSVGVQVKRDTVAVSVSIKYTYPPKEAFGPAYGVARSGPFRLTSLSEPTRARRYVTLQFGTGAKLKGGDVRHRRRVAHFHAAPTPAPGEQWAVGGAVTSRCGDVTLSQRPLPPAIRQAKSERETDDIGQTKQMGPSRETQPASCRREADATVLKRPPAP</sequence>
<protein>
    <submittedName>
        <fullName evidence="2">Uncharacterized protein</fullName>
    </submittedName>
</protein>
<organism evidence="2 3">
    <name type="scientific">Iphiclides podalirius</name>
    <name type="common">scarce swallowtail</name>
    <dbReference type="NCBI Taxonomy" id="110791"/>
    <lineage>
        <taxon>Eukaryota</taxon>
        <taxon>Metazoa</taxon>
        <taxon>Ecdysozoa</taxon>
        <taxon>Arthropoda</taxon>
        <taxon>Hexapoda</taxon>
        <taxon>Insecta</taxon>
        <taxon>Pterygota</taxon>
        <taxon>Neoptera</taxon>
        <taxon>Endopterygota</taxon>
        <taxon>Lepidoptera</taxon>
        <taxon>Glossata</taxon>
        <taxon>Ditrysia</taxon>
        <taxon>Papilionoidea</taxon>
        <taxon>Papilionidae</taxon>
        <taxon>Papilioninae</taxon>
        <taxon>Iphiclides</taxon>
    </lineage>
</organism>
<keyword evidence="3" id="KW-1185">Reference proteome</keyword>
<name>A0ABN8IVC7_9NEOP</name>
<dbReference type="Proteomes" id="UP000837857">
    <property type="component" value="Chromosome 30"/>
</dbReference>
<proteinExistence type="predicted"/>
<evidence type="ECO:0000256" key="1">
    <source>
        <dbReference type="SAM" id="MobiDB-lite"/>
    </source>
</evidence>
<reference evidence="2" key="1">
    <citation type="submission" date="2022-03" db="EMBL/GenBank/DDBJ databases">
        <authorList>
            <person name="Martin H S."/>
        </authorList>
    </citation>
    <scope>NUCLEOTIDE SEQUENCE</scope>
</reference>
<evidence type="ECO:0000313" key="2">
    <source>
        <dbReference type="EMBL" id="CAH2065005.1"/>
    </source>
</evidence>
<accession>A0ABN8IVC7</accession>
<feature type="compositionally biased region" description="Polar residues" evidence="1">
    <location>
        <begin position="159"/>
        <end position="174"/>
    </location>
</feature>
<feature type="region of interest" description="Disordered" evidence="1">
    <location>
        <begin position="138"/>
        <end position="191"/>
    </location>
</feature>